<keyword evidence="1" id="KW-0812">Transmembrane</keyword>
<reference evidence="3" key="1">
    <citation type="submission" date="2020-04" db="EMBL/GenBank/DDBJ databases">
        <authorList>
            <person name="Chiriac C."/>
            <person name="Salcher M."/>
            <person name="Ghai R."/>
            <person name="Kavagutti S V."/>
        </authorList>
    </citation>
    <scope>NUCLEOTIDE SEQUENCE</scope>
</reference>
<accession>A0A6J5NM98</accession>
<name>A0A6J5NM98_9CAUD</name>
<protein>
    <submittedName>
        <fullName evidence="3">Uncharacterized protein</fullName>
    </submittedName>
</protein>
<evidence type="ECO:0000313" key="3">
    <source>
        <dbReference type="EMBL" id="CAB4156414.1"/>
    </source>
</evidence>
<organism evidence="3">
    <name type="scientific">uncultured Caudovirales phage</name>
    <dbReference type="NCBI Taxonomy" id="2100421"/>
    <lineage>
        <taxon>Viruses</taxon>
        <taxon>Duplodnaviria</taxon>
        <taxon>Heunggongvirae</taxon>
        <taxon>Uroviricota</taxon>
        <taxon>Caudoviricetes</taxon>
        <taxon>Peduoviridae</taxon>
        <taxon>Maltschvirus</taxon>
        <taxon>Maltschvirus maltsch</taxon>
    </lineage>
</organism>
<proteinExistence type="predicted"/>
<dbReference type="EMBL" id="LR796441">
    <property type="protein sequence ID" value="CAB4145022.1"/>
    <property type="molecule type" value="Genomic_DNA"/>
</dbReference>
<keyword evidence="1" id="KW-1133">Transmembrane helix</keyword>
<keyword evidence="1" id="KW-0472">Membrane</keyword>
<gene>
    <name evidence="2" type="ORF">UFOVP467_54</name>
    <name evidence="3" type="ORF">UFOVP657_57</name>
</gene>
<evidence type="ECO:0000256" key="1">
    <source>
        <dbReference type="SAM" id="Phobius"/>
    </source>
</evidence>
<feature type="transmembrane region" description="Helical" evidence="1">
    <location>
        <begin position="6"/>
        <end position="24"/>
    </location>
</feature>
<dbReference type="EMBL" id="LR796634">
    <property type="protein sequence ID" value="CAB4156414.1"/>
    <property type="molecule type" value="Genomic_DNA"/>
</dbReference>
<sequence>MAWIQCILIMLLMSVMIYGQYMIYKTLQEIKVEKLLKLIEKVGEWV</sequence>
<evidence type="ECO:0000313" key="2">
    <source>
        <dbReference type="EMBL" id="CAB4145022.1"/>
    </source>
</evidence>